<gene>
    <name evidence="1" type="ORF">BG910_11075</name>
</gene>
<keyword evidence="2" id="KW-1185">Reference proteome</keyword>
<sequence length="366" mass="40691">MTQNNKQKLVIKPKSIRVPQQFDTSFPVSEQSVFSDGYDWEAERKRLAAVAADGVDSSHPDAGALAVLAEHEMLLKQHILRQRIRNGQKRSRSLGSVNLDDYAVYLSEDKIFDEVGTLAGSEDAFELHTKQGIRIWEGKNDKKTHRWPGIRYGMALSGELVRAAKADNPFAHAELLAFETELDTVSGALAAETNKMQQMLEQYRATGIHIGVFANAQPVLIKTSAVRGYGFRLLQLLTAYDYLVRLAKTMGLKGLMSNTASNDVIHECGKKIRVLLQGLYTSAMKIRQIQSISRTTLLEDAVIAEKLGVAVANGVLSPLQEDVLLYRRMPAFTFVDTVIPPKRQSELYEAAVRFGLTEILSQEQLG</sequence>
<evidence type="ECO:0008006" key="3">
    <source>
        <dbReference type="Google" id="ProtNLM"/>
    </source>
</evidence>
<dbReference type="RefSeq" id="WP_089036890.1">
    <property type="nucleotide sequence ID" value="NZ_CP022278.1"/>
</dbReference>
<organism evidence="1 2">
    <name type="scientific">Neisseria chenwenguii</name>
    <dbReference type="NCBI Taxonomy" id="1853278"/>
    <lineage>
        <taxon>Bacteria</taxon>
        <taxon>Pseudomonadati</taxon>
        <taxon>Pseudomonadota</taxon>
        <taxon>Betaproteobacteria</taxon>
        <taxon>Neisseriales</taxon>
        <taxon>Neisseriaceae</taxon>
        <taxon>Neisseria</taxon>
    </lineage>
</organism>
<evidence type="ECO:0000313" key="1">
    <source>
        <dbReference type="EMBL" id="ASK28200.1"/>
    </source>
</evidence>
<dbReference type="EMBL" id="CP022278">
    <property type="protein sequence ID" value="ASK28200.1"/>
    <property type="molecule type" value="Genomic_DNA"/>
</dbReference>
<reference evidence="1 2" key="1">
    <citation type="submission" date="2017-06" db="EMBL/GenBank/DDBJ databases">
        <title>Neisseria chenwenguii sp. nov., isolated from the intestinal contents of Tibetan Plateau Pika in Yushu, Qinghai Province, China.</title>
        <authorList>
            <person name="Zhang G."/>
        </authorList>
    </citation>
    <scope>NUCLEOTIDE SEQUENCE [LARGE SCALE GENOMIC DNA]</scope>
    <source>
        <strain evidence="1 2">10023</strain>
    </source>
</reference>
<dbReference type="InterPro" id="IPR014996">
    <property type="entry name" value="AcaB"/>
</dbReference>
<name>A0A220S3Y7_9NEIS</name>
<dbReference type="KEGG" id="nei:BG910_11075"/>
<dbReference type="Proteomes" id="UP000198238">
    <property type="component" value="Chromosome"/>
</dbReference>
<dbReference type="Pfam" id="PF08900">
    <property type="entry name" value="AcaB"/>
    <property type="match status" value="1"/>
</dbReference>
<proteinExistence type="predicted"/>
<dbReference type="AlphaFoldDB" id="A0A220S3Y7"/>
<evidence type="ECO:0000313" key="2">
    <source>
        <dbReference type="Proteomes" id="UP000198238"/>
    </source>
</evidence>
<protein>
    <recommendedName>
        <fullName evidence="3">Integrating conjugative element protein</fullName>
    </recommendedName>
</protein>
<accession>A0A220S3Y7</accession>